<sequence length="94" mass="10792">MIAPVEMVLLLYKERWEKRARGRSDISRQEFIDWTNGVWTFSGETRRRGHPAPFPVELPKRLIKLFSYVGDTVLDPFLGSGTTLVACRALARRG</sequence>
<keyword evidence="2" id="KW-0808">Transferase</keyword>
<evidence type="ECO:0000259" key="3">
    <source>
        <dbReference type="Pfam" id="PF01555"/>
    </source>
</evidence>
<accession>T0YJD1</accession>
<dbReference type="EMBL" id="AUZY01011274">
    <property type="protein sequence ID" value="EQD35521.1"/>
    <property type="molecule type" value="Genomic_DNA"/>
</dbReference>
<evidence type="ECO:0000256" key="2">
    <source>
        <dbReference type="ARBA" id="ARBA00022679"/>
    </source>
</evidence>
<dbReference type="Pfam" id="PF01555">
    <property type="entry name" value="N6_N4_Mtase"/>
    <property type="match status" value="1"/>
</dbReference>
<reference evidence="4" key="1">
    <citation type="submission" date="2013-08" db="EMBL/GenBank/DDBJ databases">
        <authorList>
            <person name="Mendez C."/>
            <person name="Richter M."/>
            <person name="Ferrer M."/>
            <person name="Sanchez J."/>
        </authorList>
    </citation>
    <scope>NUCLEOTIDE SEQUENCE</scope>
</reference>
<dbReference type="GO" id="GO:0032259">
    <property type="term" value="P:methylation"/>
    <property type="evidence" value="ECO:0007669"/>
    <property type="project" value="UniProtKB-KW"/>
</dbReference>
<dbReference type="GO" id="GO:0008170">
    <property type="term" value="F:N-methyltransferase activity"/>
    <property type="evidence" value="ECO:0007669"/>
    <property type="project" value="InterPro"/>
</dbReference>
<feature type="domain" description="DNA methylase N-4/N-6" evidence="3">
    <location>
        <begin position="22"/>
        <end position="93"/>
    </location>
</feature>
<organism evidence="4">
    <name type="scientific">mine drainage metagenome</name>
    <dbReference type="NCBI Taxonomy" id="410659"/>
    <lineage>
        <taxon>unclassified sequences</taxon>
        <taxon>metagenomes</taxon>
        <taxon>ecological metagenomes</taxon>
    </lineage>
</organism>
<protein>
    <submittedName>
        <fullName evidence="4">DNA methylase N-4/N-6 domain-containing protein</fullName>
    </submittedName>
</protein>
<evidence type="ECO:0000313" key="4">
    <source>
        <dbReference type="EMBL" id="EQD35521.1"/>
    </source>
</evidence>
<name>T0YJD1_9ZZZZ</name>
<dbReference type="InterPro" id="IPR002941">
    <property type="entry name" value="DNA_methylase_N4/N6"/>
</dbReference>
<proteinExistence type="predicted"/>
<evidence type="ECO:0000256" key="1">
    <source>
        <dbReference type="ARBA" id="ARBA00022603"/>
    </source>
</evidence>
<dbReference type="InterPro" id="IPR029063">
    <property type="entry name" value="SAM-dependent_MTases_sf"/>
</dbReference>
<reference evidence="4" key="2">
    <citation type="journal article" date="2014" name="ISME J.">
        <title>Microbial stratification in low pH oxic and suboxic macroscopic growths along an acid mine drainage.</title>
        <authorList>
            <person name="Mendez-Garcia C."/>
            <person name="Mesa V."/>
            <person name="Sprenger R.R."/>
            <person name="Richter M."/>
            <person name="Diez M.S."/>
            <person name="Solano J."/>
            <person name="Bargiela R."/>
            <person name="Golyshina O.V."/>
            <person name="Manteca A."/>
            <person name="Ramos J.L."/>
            <person name="Gallego J.R."/>
            <person name="Llorente I."/>
            <person name="Martins Dos Santos V.A."/>
            <person name="Jensen O.N."/>
            <person name="Pelaez A.I."/>
            <person name="Sanchez J."/>
            <person name="Ferrer M."/>
        </authorList>
    </citation>
    <scope>NUCLEOTIDE SEQUENCE</scope>
</reference>
<dbReference type="PRINTS" id="PR00508">
    <property type="entry name" value="S21N4MTFRASE"/>
</dbReference>
<dbReference type="AlphaFoldDB" id="T0YJD1"/>
<dbReference type="GO" id="GO:0003677">
    <property type="term" value="F:DNA binding"/>
    <property type="evidence" value="ECO:0007669"/>
    <property type="project" value="InterPro"/>
</dbReference>
<dbReference type="SUPFAM" id="SSF53335">
    <property type="entry name" value="S-adenosyl-L-methionine-dependent methyltransferases"/>
    <property type="match status" value="1"/>
</dbReference>
<comment type="caution">
    <text evidence="4">The sequence shown here is derived from an EMBL/GenBank/DDBJ whole genome shotgun (WGS) entry which is preliminary data.</text>
</comment>
<dbReference type="Gene3D" id="3.40.50.150">
    <property type="entry name" value="Vaccinia Virus protein VP39"/>
    <property type="match status" value="1"/>
</dbReference>
<dbReference type="InterPro" id="IPR001091">
    <property type="entry name" value="RM_Methyltransferase"/>
</dbReference>
<keyword evidence="1 4" id="KW-0489">Methyltransferase</keyword>
<feature type="non-terminal residue" evidence="4">
    <location>
        <position position="94"/>
    </location>
</feature>
<gene>
    <name evidence="4" type="ORF">B1B_16906</name>
</gene>